<evidence type="ECO:0000256" key="1">
    <source>
        <dbReference type="SAM" id="MobiDB-lite"/>
    </source>
</evidence>
<feature type="compositionally biased region" description="Polar residues" evidence="1">
    <location>
        <begin position="272"/>
        <end position="281"/>
    </location>
</feature>
<dbReference type="RefSeq" id="XP_060333496.1">
    <property type="nucleotide sequence ID" value="XM_060480684.1"/>
</dbReference>
<accession>A0AA39TPA9</accession>
<feature type="region of interest" description="Disordered" evidence="1">
    <location>
        <begin position="257"/>
        <end position="281"/>
    </location>
</feature>
<dbReference type="Proteomes" id="UP001175211">
    <property type="component" value="Unassembled WGS sequence"/>
</dbReference>
<keyword evidence="2" id="KW-0732">Signal</keyword>
<evidence type="ECO:0000313" key="4">
    <source>
        <dbReference type="Proteomes" id="UP001175211"/>
    </source>
</evidence>
<reference evidence="3" key="1">
    <citation type="submission" date="2023-06" db="EMBL/GenBank/DDBJ databases">
        <authorList>
            <consortium name="Lawrence Berkeley National Laboratory"/>
            <person name="Ahrendt S."/>
            <person name="Sahu N."/>
            <person name="Indic B."/>
            <person name="Wong-Bajracharya J."/>
            <person name="Merenyi Z."/>
            <person name="Ke H.-M."/>
            <person name="Monk M."/>
            <person name="Kocsube S."/>
            <person name="Drula E."/>
            <person name="Lipzen A."/>
            <person name="Balint B."/>
            <person name="Henrissat B."/>
            <person name="Andreopoulos B."/>
            <person name="Martin F.M."/>
            <person name="Harder C.B."/>
            <person name="Rigling D."/>
            <person name="Ford K.L."/>
            <person name="Foster G.D."/>
            <person name="Pangilinan J."/>
            <person name="Papanicolaou A."/>
            <person name="Barry K."/>
            <person name="LaButti K."/>
            <person name="Viragh M."/>
            <person name="Koriabine M."/>
            <person name="Yan M."/>
            <person name="Riley R."/>
            <person name="Champramary S."/>
            <person name="Plett K.L."/>
            <person name="Tsai I.J."/>
            <person name="Slot J."/>
            <person name="Sipos G."/>
            <person name="Plett J."/>
            <person name="Nagy L.G."/>
            <person name="Grigoriev I.V."/>
        </authorList>
    </citation>
    <scope>NUCLEOTIDE SEQUENCE</scope>
    <source>
        <strain evidence="3">CCBAS 213</strain>
    </source>
</reference>
<evidence type="ECO:0008006" key="5">
    <source>
        <dbReference type="Google" id="ProtNLM"/>
    </source>
</evidence>
<evidence type="ECO:0000256" key="2">
    <source>
        <dbReference type="SAM" id="SignalP"/>
    </source>
</evidence>
<dbReference type="AlphaFoldDB" id="A0AA39TPA9"/>
<dbReference type="EMBL" id="JAUEPS010000010">
    <property type="protein sequence ID" value="KAK0461758.1"/>
    <property type="molecule type" value="Genomic_DNA"/>
</dbReference>
<keyword evidence="4" id="KW-1185">Reference proteome</keyword>
<proteinExistence type="predicted"/>
<feature type="compositionally biased region" description="Gly residues" evidence="1">
    <location>
        <begin position="262"/>
        <end position="271"/>
    </location>
</feature>
<name>A0AA39TPA9_ARMTA</name>
<organism evidence="3 4">
    <name type="scientific">Armillaria tabescens</name>
    <name type="common">Ringless honey mushroom</name>
    <name type="synonym">Agaricus tabescens</name>
    <dbReference type="NCBI Taxonomy" id="1929756"/>
    <lineage>
        <taxon>Eukaryota</taxon>
        <taxon>Fungi</taxon>
        <taxon>Dikarya</taxon>
        <taxon>Basidiomycota</taxon>
        <taxon>Agaricomycotina</taxon>
        <taxon>Agaricomycetes</taxon>
        <taxon>Agaricomycetidae</taxon>
        <taxon>Agaricales</taxon>
        <taxon>Marasmiineae</taxon>
        <taxon>Physalacriaceae</taxon>
        <taxon>Desarmillaria</taxon>
    </lineage>
</organism>
<feature type="chain" id="PRO_5041432276" description="Protein kinase domain-containing protein" evidence="2">
    <location>
        <begin position="23"/>
        <end position="281"/>
    </location>
</feature>
<comment type="caution">
    <text evidence="3">The sequence shown here is derived from an EMBL/GenBank/DDBJ whole genome shotgun (WGS) entry which is preliminary data.</text>
</comment>
<dbReference type="GeneID" id="85364232"/>
<feature type="signal peptide" evidence="2">
    <location>
        <begin position="1"/>
        <end position="22"/>
    </location>
</feature>
<protein>
    <recommendedName>
        <fullName evidence="5">Protein kinase domain-containing protein</fullName>
    </recommendedName>
</protein>
<sequence length="281" mass="31119">MRLSTACSFLIIWTLCFLLGECRPFGLERRVRQYKKGDKITIQVRSSILDRSKTKEYECTVIGEGRDGSGKPVEAGRQIMDQAIPFDEEVQALRDVGLYIKTLNALDGTKWIVMKNVKAGPPEMKTSAKILEEATTKAFGEFYIFFYISDRGLYHFCSHEDPKPDNVFATENFSQLTLIDYGRSRRVDGLTQDLKRKIEFDSAKGFRALEAECEEKDEGGAAKTFPALIKPAGVSRISDKKKVKAAKEQEKRLEAQIRGAAAAGGGGGGGETSQQGAQQNA</sequence>
<gene>
    <name evidence="3" type="ORF">EV420DRAFT_1761967</name>
</gene>
<evidence type="ECO:0000313" key="3">
    <source>
        <dbReference type="EMBL" id="KAK0461758.1"/>
    </source>
</evidence>